<dbReference type="PANTHER" id="PTHR32322:SF2">
    <property type="entry name" value="EAMA DOMAIN-CONTAINING PROTEIN"/>
    <property type="match status" value="1"/>
</dbReference>
<dbReference type="RefSeq" id="WP_224750423.1">
    <property type="nucleotide sequence ID" value="NZ_JACXBP010000002.1"/>
</dbReference>
<evidence type="ECO:0000256" key="5">
    <source>
        <dbReference type="ARBA" id="ARBA00022989"/>
    </source>
</evidence>
<feature type="transmembrane region" description="Helical" evidence="7">
    <location>
        <begin position="259"/>
        <end position="278"/>
    </location>
</feature>
<comment type="caution">
    <text evidence="9">The sequence shown here is derived from an EMBL/GenBank/DDBJ whole genome shotgun (WGS) entry which is preliminary data.</text>
</comment>
<keyword evidence="5 7" id="KW-1133">Transmembrane helix</keyword>
<feature type="transmembrane region" description="Helical" evidence="7">
    <location>
        <begin position="115"/>
        <end position="134"/>
    </location>
</feature>
<dbReference type="InterPro" id="IPR050638">
    <property type="entry name" value="AA-Vitamin_Transporters"/>
</dbReference>
<evidence type="ECO:0000256" key="7">
    <source>
        <dbReference type="SAM" id="Phobius"/>
    </source>
</evidence>
<keyword evidence="4 7" id="KW-0812">Transmembrane</keyword>
<dbReference type="Proteomes" id="UP001306592">
    <property type="component" value="Unassembled WGS sequence"/>
</dbReference>
<feature type="transmembrane region" description="Helical" evidence="7">
    <location>
        <begin position="32"/>
        <end position="50"/>
    </location>
</feature>
<evidence type="ECO:0000313" key="10">
    <source>
        <dbReference type="Proteomes" id="UP001306592"/>
    </source>
</evidence>
<dbReference type="SUPFAM" id="SSF103481">
    <property type="entry name" value="Multidrug resistance efflux transporter EmrE"/>
    <property type="match status" value="2"/>
</dbReference>
<feature type="domain" description="EamA" evidence="8">
    <location>
        <begin position="141"/>
        <end position="275"/>
    </location>
</feature>
<keyword evidence="10" id="KW-1185">Reference proteome</keyword>
<dbReference type="Pfam" id="PF00892">
    <property type="entry name" value="EamA"/>
    <property type="match status" value="2"/>
</dbReference>
<dbReference type="InterPro" id="IPR000620">
    <property type="entry name" value="EamA_dom"/>
</dbReference>
<evidence type="ECO:0000256" key="4">
    <source>
        <dbReference type="ARBA" id="ARBA00022692"/>
    </source>
</evidence>
<dbReference type="PANTHER" id="PTHR32322">
    <property type="entry name" value="INNER MEMBRANE TRANSPORTER"/>
    <property type="match status" value="1"/>
</dbReference>
<evidence type="ECO:0000313" key="9">
    <source>
        <dbReference type="EMBL" id="MEI2682862.1"/>
    </source>
</evidence>
<keyword evidence="3" id="KW-1003">Cell membrane</keyword>
<feature type="transmembrane region" description="Helical" evidence="7">
    <location>
        <begin position="204"/>
        <end position="225"/>
    </location>
</feature>
<sequence length="286" mass="30357">MIALRHLAFLAPCVWGSTYYVTTQFLPDDKPLLAALIRALPAGLILICGARLPEWRWLLRLLVLGALNIGLFFILLFSAAYRVPGGVVALIGALQPLAVIALSSLLLAQRASRSQLLAAGLGAVGVFLLIALPSGRLDPVGLLAAFLATLSMGSGLVLTKKWGRPPRMSMMTFTGWQLLAGGLVVLPAQLLTESLPATLTLTNLLGYAWVAIPGSLCAYWLWFAGAEANPPVVMSLLGLLSPLVALIIGYALLDQTLNASQRVGALLIFSVVLMVQWGNARRVPAS</sequence>
<name>A0ABU8DH76_ERWAP</name>
<dbReference type="EMBL" id="JBANEI010000010">
    <property type="protein sequence ID" value="MEI2682862.1"/>
    <property type="molecule type" value="Genomic_DNA"/>
</dbReference>
<gene>
    <name evidence="9" type="ORF">V8N49_14485</name>
</gene>
<feature type="transmembrane region" description="Helical" evidence="7">
    <location>
        <begin position="140"/>
        <end position="158"/>
    </location>
</feature>
<evidence type="ECO:0000256" key="3">
    <source>
        <dbReference type="ARBA" id="ARBA00022475"/>
    </source>
</evidence>
<accession>A0ABU8DH76</accession>
<proteinExistence type="inferred from homology"/>
<dbReference type="InterPro" id="IPR037185">
    <property type="entry name" value="EmrE-like"/>
</dbReference>
<keyword evidence="6 7" id="KW-0472">Membrane</keyword>
<evidence type="ECO:0000256" key="6">
    <source>
        <dbReference type="ARBA" id="ARBA00023136"/>
    </source>
</evidence>
<reference evidence="9 10" key="1">
    <citation type="submission" date="2024-02" db="EMBL/GenBank/DDBJ databases">
        <title>First report Erwinia aphidicola in onion in Chile.</title>
        <authorList>
            <person name="Valenzuela M."/>
            <person name="Pena M."/>
            <person name="Dutta B."/>
        </authorList>
    </citation>
    <scope>NUCLEOTIDE SEQUENCE [LARGE SCALE GENOMIC DNA]</scope>
    <source>
        <strain evidence="9 10">QCJ3A</strain>
    </source>
</reference>
<feature type="transmembrane region" description="Helical" evidence="7">
    <location>
        <begin position="57"/>
        <end position="81"/>
    </location>
</feature>
<feature type="domain" description="EamA" evidence="8">
    <location>
        <begin position="7"/>
        <end position="130"/>
    </location>
</feature>
<evidence type="ECO:0000256" key="2">
    <source>
        <dbReference type="ARBA" id="ARBA00007362"/>
    </source>
</evidence>
<organism evidence="9 10">
    <name type="scientific">Erwinia aphidicola</name>
    <dbReference type="NCBI Taxonomy" id="68334"/>
    <lineage>
        <taxon>Bacteria</taxon>
        <taxon>Pseudomonadati</taxon>
        <taxon>Pseudomonadota</taxon>
        <taxon>Gammaproteobacteria</taxon>
        <taxon>Enterobacterales</taxon>
        <taxon>Erwiniaceae</taxon>
        <taxon>Erwinia</taxon>
    </lineage>
</organism>
<comment type="similarity">
    <text evidence="2">Belongs to the EamA transporter family.</text>
</comment>
<protein>
    <submittedName>
        <fullName evidence="9">EamA family transporter</fullName>
    </submittedName>
</protein>
<feature type="transmembrane region" description="Helical" evidence="7">
    <location>
        <begin position="232"/>
        <end position="253"/>
    </location>
</feature>
<feature type="transmembrane region" description="Helical" evidence="7">
    <location>
        <begin position="170"/>
        <end position="192"/>
    </location>
</feature>
<comment type="subcellular location">
    <subcellularLocation>
        <location evidence="1">Cell membrane</location>
        <topology evidence="1">Multi-pass membrane protein</topology>
    </subcellularLocation>
</comment>
<feature type="transmembrane region" description="Helical" evidence="7">
    <location>
        <begin position="87"/>
        <end position="108"/>
    </location>
</feature>
<evidence type="ECO:0000259" key="8">
    <source>
        <dbReference type="Pfam" id="PF00892"/>
    </source>
</evidence>
<evidence type="ECO:0000256" key="1">
    <source>
        <dbReference type="ARBA" id="ARBA00004651"/>
    </source>
</evidence>